<feature type="chain" id="PRO_5027894801" description="Lipoprotein" evidence="1">
    <location>
        <begin position="20"/>
        <end position="114"/>
    </location>
</feature>
<accession>A0A6S6TJ19</accession>
<reference evidence="2" key="1">
    <citation type="submission" date="2020-01" db="EMBL/GenBank/DDBJ databases">
        <authorList>
            <person name="Meier V. D."/>
            <person name="Meier V D."/>
        </authorList>
    </citation>
    <scope>NUCLEOTIDE SEQUENCE</scope>
    <source>
        <strain evidence="2">HLG_WM_MAG_03</strain>
    </source>
</reference>
<evidence type="ECO:0000313" key="2">
    <source>
        <dbReference type="EMBL" id="CAA6815552.1"/>
    </source>
</evidence>
<keyword evidence="1" id="KW-0732">Signal</keyword>
<name>A0A6S6TJ19_9BACT</name>
<evidence type="ECO:0000256" key="1">
    <source>
        <dbReference type="SAM" id="SignalP"/>
    </source>
</evidence>
<dbReference type="PROSITE" id="PS51257">
    <property type="entry name" value="PROKAR_LIPOPROTEIN"/>
    <property type="match status" value="1"/>
</dbReference>
<feature type="signal peptide" evidence="1">
    <location>
        <begin position="1"/>
        <end position="19"/>
    </location>
</feature>
<organism evidence="2">
    <name type="scientific">uncultured Sulfurovum sp</name>
    <dbReference type="NCBI Taxonomy" id="269237"/>
    <lineage>
        <taxon>Bacteria</taxon>
        <taxon>Pseudomonadati</taxon>
        <taxon>Campylobacterota</taxon>
        <taxon>Epsilonproteobacteria</taxon>
        <taxon>Campylobacterales</taxon>
        <taxon>Sulfurovaceae</taxon>
        <taxon>Sulfurovum</taxon>
        <taxon>environmental samples</taxon>
    </lineage>
</organism>
<sequence>MYKRLSVIFMLLVGFIFSACDSSENRISTNIESKSLESKNLESEKMKTAVLGVEVKDIPFCGTDGVSSALEVKAKSKIEKQGTETTKIKIWHYQDSSEFLCLLSGDAVVVIENN</sequence>
<dbReference type="EMBL" id="CACVAR010000253">
    <property type="protein sequence ID" value="CAA6815552.1"/>
    <property type="molecule type" value="Genomic_DNA"/>
</dbReference>
<gene>
    <name evidence="2" type="ORF">HELGO_WM46364</name>
</gene>
<protein>
    <recommendedName>
        <fullName evidence="3">Lipoprotein</fullName>
    </recommendedName>
</protein>
<dbReference type="AlphaFoldDB" id="A0A6S6TJ19"/>
<proteinExistence type="predicted"/>
<evidence type="ECO:0008006" key="3">
    <source>
        <dbReference type="Google" id="ProtNLM"/>
    </source>
</evidence>